<dbReference type="HAMAP" id="MF_00139">
    <property type="entry name" value="PurH"/>
    <property type="match status" value="1"/>
</dbReference>
<dbReference type="Pfam" id="PF01808">
    <property type="entry name" value="AICARFT_IMPCHas"/>
    <property type="match status" value="1"/>
</dbReference>
<evidence type="ECO:0000256" key="5">
    <source>
        <dbReference type="ARBA" id="ARBA00022755"/>
    </source>
</evidence>
<dbReference type="FunFam" id="3.40.50.1380:FF:000001">
    <property type="entry name" value="Bifunctional purine biosynthesis protein PurH"/>
    <property type="match status" value="1"/>
</dbReference>
<dbReference type="Gene3D" id="3.40.50.1380">
    <property type="entry name" value="Methylglyoxal synthase-like domain"/>
    <property type="match status" value="1"/>
</dbReference>
<dbReference type="SUPFAM" id="SSF52335">
    <property type="entry name" value="Methylglyoxal synthase-like"/>
    <property type="match status" value="1"/>
</dbReference>
<dbReference type="SMART" id="SM00851">
    <property type="entry name" value="MGS"/>
    <property type="match status" value="1"/>
</dbReference>
<dbReference type="CDD" id="cd01421">
    <property type="entry name" value="IMPCH"/>
    <property type="match status" value="1"/>
</dbReference>
<dbReference type="PIRSF" id="PIRSF000414">
    <property type="entry name" value="AICARFT_IMPCHas"/>
    <property type="match status" value="1"/>
</dbReference>
<evidence type="ECO:0000313" key="13">
    <source>
        <dbReference type="Proteomes" id="UP000460298"/>
    </source>
</evidence>
<comment type="domain">
    <text evidence="10">The IMP cyclohydrolase activity resides in the N-terminal region.</text>
</comment>
<dbReference type="FunFam" id="3.40.140.20:FF:000001">
    <property type="entry name" value="Bifunctional purine biosynthesis protein PurH"/>
    <property type="match status" value="1"/>
</dbReference>
<accession>A0A833H2G6</accession>
<comment type="catalytic activity">
    <reaction evidence="9 10">
        <text>IMP + H2O = 5-formamido-1-(5-phospho-D-ribosyl)imidazole-4-carboxamide</text>
        <dbReference type="Rhea" id="RHEA:18445"/>
        <dbReference type="ChEBI" id="CHEBI:15377"/>
        <dbReference type="ChEBI" id="CHEBI:58053"/>
        <dbReference type="ChEBI" id="CHEBI:58467"/>
        <dbReference type="EC" id="3.5.4.10"/>
    </reaction>
</comment>
<comment type="catalytic activity">
    <reaction evidence="8 10">
        <text>(6R)-10-formyltetrahydrofolate + 5-amino-1-(5-phospho-beta-D-ribosyl)imidazole-4-carboxamide = 5-formamido-1-(5-phospho-D-ribosyl)imidazole-4-carboxamide + (6S)-5,6,7,8-tetrahydrofolate</text>
        <dbReference type="Rhea" id="RHEA:22192"/>
        <dbReference type="ChEBI" id="CHEBI:57453"/>
        <dbReference type="ChEBI" id="CHEBI:58467"/>
        <dbReference type="ChEBI" id="CHEBI:58475"/>
        <dbReference type="ChEBI" id="CHEBI:195366"/>
        <dbReference type="EC" id="2.1.2.3"/>
    </reaction>
</comment>
<evidence type="ECO:0000259" key="11">
    <source>
        <dbReference type="PROSITE" id="PS51855"/>
    </source>
</evidence>
<evidence type="ECO:0000256" key="3">
    <source>
        <dbReference type="ARBA" id="ARBA00007667"/>
    </source>
</evidence>
<comment type="pathway">
    <text evidence="2 10">Purine metabolism; IMP biosynthesis via de novo pathway; 5-formamido-1-(5-phospho-D-ribosyl)imidazole-4-carboxamide from 5-amino-1-(5-phospho-D-ribosyl)imidazole-4-carboxamide (10-formyl THF route): step 1/1.</text>
</comment>
<dbReference type="SUPFAM" id="SSF53927">
    <property type="entry name" value="Cytidine deaminase-like"/>
    <property type="match status" value="1"/>
</dbReference>
<dbReference type="Proteomes" id="UP000460298">
    <property type="component" value="Unassembled WGS sequence"/>
</dbReference>
<dbReference type="SMART" id="SM00798">
    <property type="entry name" value="AICARFT_IMPCHas"/>
    <property type="match status" value="1"/>
</dbReference>
<dbReference type="GO" id="GO:0004643">
    <property type="term" value="F:phosphoribosylaminoimidazolecarboxamide formyltransferase activity"/>
    <property type="evidence" value="ECO:0007669"/>
    <property type="project" value="UniProtKB-UniRule"/>
</dbReference>
<dbReference type="NCBIfam" id="NF002049">
    <property type="entry name" value="PRK00881.1"/>
    <property type="match status" value="1"/>
</dbReference>
<dbReference type="PROSITE" id="PS51855">
    <property type="entry name" value="MGS"/>
    <property type="match status" value="1"/>
</dbReference>
<evidence type="ECO:0000256" key="6">
    <source>
        <dbReference type="ARBA" id="ARBA00022801"/>
    </source>
</evidence>
<dbReference type="InterPro" id="IPR016193">
    <property type="entry name" value="Cytidine_deaminase-like"/>
</dbReference>
<evidence type="ECO:0000256" key="7">
    <source>
        <dbReference type="ARBA" id="ARBA00023268"/>
    </source>
</evidence>
<dbReference type="Gene3D" id="3.40.140.20">
    <property type="match status" value="2"/>
</dbReference>
<sequence length="522" mass="56865">MIQVKRALLSVSDKTGVVDLARFLAQRGVELVSTGGTMKALADAGLAVRSIDDLTGFPEMMDGRVKTLHPKVHGGLLGRLDIADHVEAMKKHGIEKIDLVVINLYPFAKTVVSGADADHCIENIDIGGPSMLRSAAKNHPFTAVVCDPSDYALLMEEIEEKGGIDIATSRRLAAKVFNQTASYDAMIADWFNQQTGEEEPALLTRSYEKVMPLRYGENPHQKAAYYRPVLDVARRPDLREGFEQIQGKELSFNNLLDLSAAFQCSLSLPGHGVVIVKHLNPCGAAFASDAQTIADAFIEARTCDPVSAFGGIIAVNGLLDEKTAKLINEQFAECVIATAYSDEALKFFADKKNLRVLKVDDVQRFLSPRKEFRQVMDGMLFEDMDVGYSDRSTWTVPTKRKPTEAEWSGLNFAWRLVKYVKSNAIVFTNEKASLGIGAGQMSRVDAAEIAASKAARNSLDLAGSCVASDAFFPFRDGLDVVAKAGAKAVIQPGGSVRDEEVIAAADEQGIAMVFTGMRHFRH</sequence>
<proteinExistence type="inferred from homology"/>
<keyword evidence="5 10" id="KW-0658">Purine biosynthesis</keyword>
<evidence type="ECO:0000256" key="8">
    <source>
        <dbReference type="ARBA" id="ARBA00050488"/>
    </source>
</evidence>
<protein>
    <recommendedName>
        <fullName evidence="10">Bifunctional purine biosynthesis protein PurH</fullName>
    </recommendedName>
    <domain>
        <recommendedName>
            <fullName evidence="10">Phosphoribosylaminoimidazolecarboxamide formyltransferase</fullName>
            <ecNumber evidence="10">2.1.2.3</ecNumber>
        </recommendedName>
        <alternativeName>
            <fullName evidence="10">AICAR transformylase</fullName>
        </alternativeName>
    </domain>
    <domain>
        <recommendedName>
            <fullName evidence="10">IMP cyclohydrolase</fullName>
            <ecNumber evidence="10">3.5.4.10</ecNumber>
        </recommendedName>
        <alternativeName>
            <fullName evidence="10">ATIC</fullName>
        </alternativeName>
        <alternativeName>
            <fullName evidence="10">IMP synthase</fullName>
        </alternativeName>
        <alternativeName>
            <fullName evidence="10">Inosinicase</fullName>
        </alternativeName>
    </domain>
</protein>
<dbReference type="EC" id="2.1.2.3" evidence="10"/>
<dbReference type="GO" id="GO:0005829">
    <property type="term" value="C:cytosol"/>
    <property type="evidence" value="ECO:0007669"/>
    <property type="project" value="TreeGrafter"/>
</dbReference>
<dbReference type="EC" id="3.5.4.10" evidence="10"/>
<keyword evidence="7 10" id="KW-0511">Multifunctional enzyme</keyword>
<dbReference type="Pfam" id="PF02142">
    <property type="entry name" value="MGS"/>
    <property type="match status" value="1"/>
</dbReference>
<name>A0A833H2G6_9LEPT</name>
<evidence type="ECO:0000256" key="9">
    <source>
        <dbReference type="ARBA" id="ARBA00050687"/>
    </source>
</evidence>
<dbReference type="InterPro" id="IPR024051">
    <property type="entry name" value="AICAR_Tfase_dup_dom_sf"/>
</dbReference>
<comment type="similarity">
    <text evidence="3 10">Belongs to the PurH family.</text>
</comment>
<reference evidence="12 13" key="1">
    <citation type="submission" date="2019-10" db="EMBL/GenBank/DDBJ databases">
        <title>Extracellular Electron Transfer in a Candidatus Methanoperedens spp. Enrichment Culture.</title>
        <authorList>
            <person name="Berger S."/>
            <person name="Rangel Shaw D."/>
            <person name="Berben T."/>
            <person name="In 'T Zandt M."/>
            <person name="Frank J."/>
            <person name="Reimann J."/>
            <person name="Jetten M.S.M."/>
            <person name="Welte C.U."/>
        </authorList>
    </citation>
    <scope>NUCLEOTIDE SEQUENCE [LARGE SCALE GENOMIC DNA]</scope>
    <source>
        <strain evidence="12">SB12</strain>
    </source>
</reference>
<dbReference type="PANTHER" id="PTHR11692">
    <property type="entry name" value="BIFUNCTIONAL PURINE BIOSYNTHESIS PROTEIN PURH"/>
    <property type="match status" value="1"/>
</dbReference>
<evidence type="ECO:0000256" key="2">
    <source>
        <dbReference type="ARBA" id="ARBA00004954"/>
    </source>
</evidence>
<dbReference type="GO" id="GO:0006189">
    <property type="term" value="P:'de novo' IMP biosynthetic process"/>
    <property type="evidence" value="ECO:0007669"/>
    <property type="project" value="UniProtKB-UniRule"/>
</dbReference>
<dbReference type="GO" id="GO:0003937">
    <property type="term" value="F:IMP cyclohydrolase activity"/>
    <property type="evidence" value="ECO:0007669"/>
    <property type="project" value="UniProtKB-UniRule"/>
</dbReference>
<dbReference type="NCBIfam" id="TIGR00355">
    <property type="entry name" value="purH"/>
    <property type="match status" value="1"/>
</dbReference>
<organism evidence="12 13">
    <name type="scientific">Leptonema illini</name>
    <dbReference type="NCBI Taxonomy" id="183"/>
    <lineage>
        <taxon>Bacteria</taxon>
        <taxon>Pseudomonadati</taxon>
        <taxon>Spirochaetota</taxon>
        <taxon>Spirochaetia</taxon>
        <taxon>Leptospirales</taxon>
        <taxon>Leptospiraceae</taxon>
        <taxon>Leptonema</taxon>
    </lineage>
</organism>
<keyword evidence="4 10" id="KW-0808">Transferase</keyword>
<comment type="caution">
    <text evidence="12">The sequence shown here is derived from an EMBL/GenBank/DDBJ whole genome shotgun (WGS) entry which is preliminary data.</text>
</comment>
<dbReference type="EMBL" id="WBUI01000006">
    <property type="protein sequence ID" value="KAB2933309.1"/>
    <property type="molecule type" value="Genomic_DNA"/>
</dbReference>
<dbReference type="UniPathway" id="UPA00074">
    <property type="reaction ID" value="UER00133"/>
</dbReference>
<dbReference type="InterPro" id="IPR011607">
    <property type="entry name" value="MGS-like_dom"/>
</dbReference>
<dbReference type="AlphaFoldDB" id="A0A833H2G6"/>
<comment type="pathway">
    <text evidence="1 10">Purine metabolism; IMP biosynthesis via de novo pathway; IMP from 5-formamido-1-(5-phospho-D-ribosyl)imidazole-4-carboxamide: step 1/1.</text>
</comment>
<keyword evidence="6 10" id="KW-0378">Hydrolase</keyword>
<evidence type="ECO:0000256" key="10">
    <source>
        <dbReference type="HAMAP-Rule" id="MF_00139"/>
    </source>
</evidence>
<feature type="domain" description="MGS-like" evidence="11">
    <location>
        <begin position="1"/>
        <end position="146"/>
    </location>
</feature>
<evidence type="ECO:0000256" key="4">
    <source>
        <dbReference type="ARBA" id="ARBA00022679"/>
    </source>
</evidence>
<dbReference type="PANTHER" id="PTHR11692:SF0">
    <property type="entry name" value="BIFUNCTIONAL PURINE BIOSYNTHESIS PROTEIN ATIC"/>
    <property type="match status" value="1"/>
</dbReference>
<evidence type="ECO:0000313" key="12">
    <source>
        <dbReference type="EMBL" id="KAB2933309.1"/>
    </source>
</evidence>
<dbReference type="InterPro" id="IPR002695">
    <property type="entry name" value="PurH-like"/>
</dbReference>
<gene>
    <name evidence="10 12" type="primary">purH</name>
    <name evidence="12" type="ORF">F9K24_08140</name>
</gene>
<evidence type="ECO:0000256" key="1">
    <source>
        <dbReference type="ARBA" id="ARBA00004844"/>
    </source>
</evidence>
<dbReference type="InterPro" id="IPR036914">
    <property type="entry name" value="MGS-like_dom_sf"/>
</dbReference>